<dbReference type="Proteomes" id="UP000179072">
    <property type="component" value="Unassembled WGS sequence"/>
</dbReference>
<evidence type="ECO:0000256" key="3">
    <source>
        <dbReference type="ARBA" id="ARBA00008982"/>
    </source>
</evidence>
<dbReference type="InterPro" id="IPR001576">
    <property type="entry name" value="Phosphoglycerate_kinase"/>
</dbReference>
<keyword evidence="9 10" id="KW-0324">Glycolysis</keyword>
<dbReference type="GO" id="GO:0005524">
    <property type="term" value="F:ATP binding"/>
    <property type="evidence" value="ECO:0007669"/>
    <property type="project" value="UniProtKB-KW"/>
</dbReference>
<feature type="binding site" evidence="10">
    <location>
        <position position="151"/>
    </location>
    <ligand>
        <name>substrate</name>
    </ligand>
</feature>
<dbReference type="InterPro" id="IPR015824">
    <property type="entry name" value="Phosphoglycerate_kinase_N"/>
</dbReference>
<dbReference type="PRINTS" id="PR00477">
    <property type="entry name" value="PHGLYCKINASE"/>
</dbReference>
<keyword evidence="8 10" id="KW-0067">ATP-binding</keyword>
<comment type="subcellular location">
    <subcellularLocation>
        <location evidence="10">Cytoplasm</location>
    </subcellularLocation>
</comment>
<dbReference type="GO" id="GO:0004618">
    <property type="term" value="F:phosphoglycerate kinase activity"/>
    <property type="evidence" value="ECO:0007669"/>
    <property type="project" value="UniProtKB-UniRule"/>
</dbReference>
<dbReference type="UniPathway" id="UPA00109">
    <property type="reaction ID" value="UER00185"/>
</dbReference>
<dbReference type="GO" id="GO:0006096">
    <property type="term" value="P:glycolytic process"/>
    <property type="evidence" value="ECO:0007669"/>
    <property type="project" value="UniProtKB-UniRule"/>
</dbReference>
<evidence type="ECO:0000256" key="12">
    <source>
        <dbReference type="RuleBase" id="RU000532"/>
    </source>
</evidence>
<evidence type="ECO:0000256" key="6">
    <source>
        <dbReference type="ARBA" id="ARBA00022741"/>
    </source>
</evidence>
<dbReference type="PIRSF" id="PIRSF000724">
    <property type="entry name" value="Pgk"/>
    <property type="match status" value="1"/>
</dbReference>
<evidence type="ECO:0000256" key="4">
    <source>
        <dbReference type="ARBA" id="ARBA00013061"/>
    </source>
</evidence>
<evidence type="ECO:0000256" key="1">
    <source>
        <dbReference type="ARBA" id="ARBA00000642"/>
    </source>
</evidence>
<dbReference type="InterPro" id="IPR036043">
    <property type="entry name" value="Phosphoglycerate_kinase_sf"/>
</dbReference>
<dbReference type="AlphaFoldDB" id="A0A1F7IL24"/>
<protein>
    <recommendedName>
        <fullName evidence="4 10">Phosphoglycerate kinase</fullName>
        <ecNumber evidence="4 10">2.7.2.3</ecNumber>
    </recommendedName>
</protein>
<comment type="catalytic activity">
    <reaction evidence="1 10 12">
        <text>(2R)-3-phosphoglycerate + ATP = (2R)-3-phospho-glyceroyl phosphate + ADP</text>
        <dbReference type="Rhea" id="RHEA:14801"/>
        <dbReference type="ChEBI" id="CHEBI:30616"/>
        <dbReference type="ChEBI" id="CHEBI:57604"/>
        <dbReference type="ChEBI" id="CHEBI:58272"/>
        <dbReference type="ChEBI" id="CHEBI:456216"/>
        <dbReference type="EC" id="2.7.2.3"/>
    </reaction>
</comment>
<evidence type="ECO:0000313" key="13">
    <source>
        <dbReference type="EMBL" id="OGK44043.1"/>
    </source>
</evidence>
<evidence type="ECO:0000256" key="8">
    <source>
        <dbReference type="ARBA" id="ARBA00022840"/>
    </source>
</evidence>
<sequence length="386" mass="42801">MSTLKKLRSISDHHISDKRILLRVDFNVIDIVDNTIKHIKKIEDSIPTINMLLKNNNRLILISHSSDSKKSLKPILPILQKLLMDIPVTFIDDFTQQEALDKINAQQPNEVILLENIRFYPGEEKNDRDFAEKLSKLGDVFINDAFGVSHRKHASSWGLTQFLPSYAGLLLVKEVRTILSAIDNPQRPLIVIIGGTKISTKIKFITTLLGKADRVLLGGALANTLLAAQKIDIGKSLYEVDQIPIAESVLNSQYKDKLCLPSDALIDLPYSNVGIHSILKEASIFDIGKETVHRYSDIISSSKTIIWNGPLGKFEDKRFEHGTRGVFDAIVENNTATSIVGGGDTIPAIEDLPGKEHITHISTGGGAMLELIEDETLPCLEPLYEA</sequence>
<dbReference type="HAMAP" id="MF_00145">
    <property type="entry name" value="Phosphoglyc_kinase"/>
    <property type="match status" value="1"/>
</dbReference>
<evidence type="ECO:0000256" key="9">
    <source>
        <dbReference type="ARBA" id="ARBA00023152"/>
    </source>
</evidence>
<evidence type="ECO:0000256" key="11">
    <source>
        <dbReference type="PIRSR" id="PIRSR000724-2"/>
    </source>
</evidence>
<keyword evidence="6 10" id="KW-0547">Nucleotide-binding</keyword>
<comment type="caution">
    <text evidence="13">The sequence shown here is derived from an EMBL/GenBank/DDBJ whole genome shotgun (WGS) entry which is preliminary data.</text>
</comment>
<accession>A0A1F7IL24</accession>
<reference evidence="13 14" key="1">
    <citation type="journal article" date="2016" name="Nat. Commun.">
        <title>Thousands of microbial genomes shed light on interconnected biogeochemical processes in an aquifer system.</title>
        <authorList>
            <person name="Anantharaman K."/>
            <person name="Brown C.T."/>
            <person name="Hug L.A."/>
            <person name="Sharon I."/>
            <person name="Castelle C.J."/>
            <person name="Probst A.J."/>
            <person name="Thomas B.C."/>
            <person name="Singh A."/>
            <person name="Wilkins M.J."/>
            <person name="Karaoz U."/>
            <person name="Brodie E.L."/>
            <person name="Williams K.H."/>
            <person name="Hubbard S.S."/>
            <person name="Banfield J.F."/>
        </authorList>
    </citation>
    <scope>NUCLEOTIDE SEQUENCE [LARGE SCALE GENOMIC DNA]</scope>
</reference>
<feature type="binding site" evidence="10">
    <location>
        <begin position="64"/>
        <end position="67"/>
    </location>
    <ligand>
        <name>substrate</name>
    </ligand>
</feature>
<feature type="binding site" evidence="10 11">
    <location>
        <position position="315"/>
    </location>
    <ligand>
        <name>ATP</name>
        <dbReference type="ChEBI" id="CHEBI:30616"/>
    </ligand>
</feature>
<keyword evidence="5 10" id="KW-0808">Transferase</keyword>
<organism evidence="13 14">
    <name type="scientific">Candidatus Roizmanbacteria bacterium RIFCSPLOWO2_01_FULL_38_11</name>
    <dbReference type="NCBI Taxonomy" id="1802060"/>
    <lineage>
        <taxon>Bacteria</taxon>
        <taxon>Candidatus Roizmaniibacteriota</taxon>
    </lineage>
</organism>
<dbReference type="Pfam" id="PF00162">
    <property type="entry name" value="PGK"/>
    <property type="match status" value="1"/>
</dbReference>
<dbReference type="GO" id="GO:0005829">
    <property type="term" value="C:cytosol"/>
    <property type="evidence" value="ECO:0007669"/>
    <property type="project" value="TreeGrafter"/>
</dbReference>
<dbReference type="GO" id="GO:0006094">
    <property type="term" value="P:gluconeogenesis"/>
    <property type="evidence" value="ECO:0007669"/>
    <property type="project" value="TreeGrafter"/>
</dbReference>
<comment type="pathway">
    <text evidence="2 10">Carbohydrate degradation; glycolysis; pyruvate from D-glyceraldehyde 3-phosphate: step 2/5.</text>
</comment>
<comment type="caution">
    <text evidence="10">Lacks conserved residue(s) required for the propagation of feature annotation.</text>
</comment>
<evidence type="ECO:0000256" key="5">
    <source>
        <dbReference type="ARBA" id="ARBA00022679"/>
    </source>
</evidence>
<dbReference type="EC" id="2.7.2.3" evidence="4 10"/>
<feature type="binding site" evidence="10 11">
    <location>
        <position position="201"/>
    </location>
    <ligand>
        <name>ATP</name>
        <dbReference type="ChEBI" id="CHEBI:30616"/>
    </ligand>
</feature>
<evidence type="ECO:0000256" key="10">
    <source>
        <dbReference type="HAMAP-Rule" id="MF_00145"/>
    </source>
</evidence>
<dbReference type="PANTHER" id="PTHR11406:SF23">
    <property type="entry name" value="PHOSPHOGLYCERATE KINASE 1, CHLOROPLASTIC-RELATED"/>
    <property type="match status" value="1"/>
</dbReference>
<dbReference type="STRING" id="1802060.A2957_01765"/>
<dbReference type="FunFam" id="3.40.50.1260:FF:000031">
    <property type="entry name" value="Phosphoglycerate kinase 1"/>
    <property type="match status" value="1"/>
</dbReference>
<feature type="binding site" evidence="10">
    <location>
        <position position="118"/>
    </location>
    <ligand>
        <name>substrate</name>
    </ligand>
</feature>
<dbReference type="SUPFAM" id="SSF53748">
    <property type="entry name" value="Phosphoglycerate kinase"/>
    <property type="match status" value="1"/>
</dbReference>
<dbReference type="Gene3D" id="3.40.50.1260">
    <property type="entry name" value="Phosphoglycerate kinase, N-terminal domain"/>
    <property type="match status" value="2"/>
</dbReference>
<keyword evidence="10" id="KW-0963">Cytoplasm</keyword>
<comment type="subunit">
    <text evidence="10">Monomer.</text>
</comment>
<evidence type="ECO:0000256" key="2">
    <source>
        <dbReference type="ARBA" id="ARBA00004838"/>
    </source>
</evidence>
<feature type="binding site" evidence="10">
    <location>
        <begin position="25"/>
        <end position="27"/>
    </location>
    <ligand>
        <name>substrate</name>
    </ligand>
</feature>
<dbReference type="PANTHER" id="PTHR11406">
    <property type="entry name" value="PHOSPHOGLYCERATE KINASE"/>
    <property type="match status" value="1"/>
</dbReference>
<gene>
    <name evidence="10" type="primary">pgk</name>
    <name evidence="13" type="ORF">A2957_01765</name>
</gene>
<comment type="similarity">
    <text evidence="3 10 12">Belongs to the phosphoglycerate kinase family.</text>
</comment>
<dbReference type="EMBL" id="MGAK01000026">
    <property type="protein sequence ID" value="OGK44043.1"/>
    <property type="molecule type" value="Genomic_DNA"/>
</dbReference>
<evidence type="ECO:0000256" key="7">
    <source>
        <dbReference type="ARBA" id="ARBA00022777"/>
    </source>
</evidence>
<name>A0A1F7IL24_9BACT</name>
<dbReference type="GO" id="GO:0043531">
    <property type="term" value="F:ADP binding"/>
    <property type="evidence" value="ECO:0007669"/>
    <property type="project" value="TreeGrafter"/>
</dbReference>
<feature type="binding site" evidence="10 11">
    <location>
        <begin position="342"/>
        <end position="345"/>
    </location>
    <ligand>
        <name>ATP</name>
        <dbReference type="ChEBI" id="CHEBI:30616"/>
    </ligand>
</feature>
<proteinExistence type="inferred from homology"/>
<keyword evidence="7 10" id="KW-0418">Kinase</keyword>
<evidence type="ECO:0000313" key="14">
    <source>
        <dbReference type="Proteomes" id="UP000179072"/>
    </source>
</evidence>